<feature type="compositionally biased region" description="Basic and acidic residues" evidence="1">
    <location>
        <begin position="583"/>
        <end position="598"/>
    </location>
</feature>
<dbReference type="Proteomes" id="UP000803884">
    <property type="component" value="Unassembled WGS sequence"/>
</dbReference>
<reference evidence="2 3" key="1">
    <citation type="journal article" date="2020" name="Microbiol. Resour. Announc.">
        <title>Draft Genome Sequence of a Cladosporium Species Isolated from the Mesophotic Ascidian Didemnum maculosum.</title>
        <authorList>
            <person name="Gioti A."/>
            <person name="Siaperas R."/>
            <person name="Nikolaivits E."/>
            <person name="Le Goff G."/>
            <person name="Ouazzani J."/>
            <person name="Kotoulas G."/>
            <person name="Topakas E."/>
        </authorList>
    </citation>
    <scope>NUCLEOTIDE SEQUENCE [LARGE SCALE GENOMIC DNA]</scope>
    <source>
        <strain evidence="2 3">TM138-S3</strain>
    </source>
</reference>
<accession>A0AB34KNF2</accession>
<feature type="compositionally biased region" description="Polar residues" evidence="1">
    <location>
        <begin position="632"/>
        <end position="646"/>
    </location>
</feature>
<dbReference type="AlphaFoldDB" id="A0AB34KNF2"/>
<feature type="compositionally biased region" description="Basic and acidic residues" evidence="1">
    <location>
        <begin position="61"/>
        <end position="72"/>
    </location>
</feature>
<feature type="region of interest" description="Disordered" evidence="1">
    <location>
        <begin position="1"/>
        <end position="239"/>
    </location>
</feature>
<feature type="region of interest" description="Disordered" evidence="1">
    <location>
        <begin position="520"/>
        <end position="751"/>
    </location>
</feature>
<organism evidence="2 3">
    <name type="scientific">Cladosporium halotolerans</name>
    <dbReference type="NCBI Taxonomy" id="1052096"/>
    <lineage>
        <taxon>Eukaryota</taxon>
        <taxon>Fungi</taxon>
        <taxon>Dikarya</taxon>
        <taxon>Ascomycota</taxon>
        <taxon>Pezizomycotina</taxon>
        <taxon>Dothideomycetes</taxon>
        <taxon>Dothideomycetidae</taxon>
        <taxon>Cladosporiales</taxon>
        <taxon>Cladosporiaceae</taxon>
        <taxon>Cladosporium</taxon>
    </lineage>
</organism>
<name>A0AB34KNF2_9PEZI</name>
<feature type="compositionally biased region" description="Polar residues" evidence="1">
    <location>
        <begin position="711"/>
        <end position="723"/>
    </location>
</feature>
<gene>
    <name evidence="2" type="ORF">WHR41_05969</name>
</gene>
<feature type="compositionally biased region" description="Low complexity" evidence="1">
    <location>
        <begin position="689"/>
        <end position="703"/>
    </location>
</feature>
<sequence>MDQTGTGTQRQQLHPPQVGQAADKSGYRLFPVADQRQQVSPKTLQKQTLGRAGSISKRRSVSLDDASRRDVLTRTPFARTGNNPVPRIQAVPPNRSKITKAYGNNTSNRPPHILPYKPRVSDDGGHGRSSSAPGDIVREGSSERHPNGRAPVANAALLKAPKPLHGPGETWYDDKSRDSVVESKHERRHRLRSSALDDKPLPPPPQSSDGRAYLDVSHGRSQSTPLSPTPGSAFPAGLRSDSVTDLVPLVTPSSLDPNRKSYFPLSKDAQMRRLMGMSPIEDVENDFAAFKARQKAVIAQNPVPPLTLPASRYQKALPALVIPEKKDSAPPARKQAEFPKPVAAPKDLKAEAPVAANDKNLTPPSPTFSQASKSLKPAALKIGGPKRSVSVSSSLDRRTHQARTHIAREVQKIKPLVQKPTPKVDPMAAVIASVLDLTEEMDALCTRYASLREARQDLSAAITQGLREQKPGPEYVNTLLDQHMSLSTICSSMDICLAKIKALNRRKDSLLTSGQSQAKASLSSIDEAKPAPIPSSTKPPASTPPPDTTILQNTVYVPPLRTHRSTEALSRQTPMSAPTQHTKRFDREYDTSDSDTPRRLNVKGAKAAKILGLEIDTPPNDPAKPSDPFAQRPTQLSSKANLSTTSLDRDLFTRNPSPAPERPLPARPSLRQRKPSPTPLDTSMDSNKNNNNTTTTIITTNTTPPNPAHAAQNSIGTSSSRASSPAEDRGAETPQDFPPPHQSAAFDDAKSPSMQTVHVYFPEGEAMGLGMPTRTMTKSSRVASSTYSSTFSEIGEDELLEYYGYLN</sequence>
<evidence type="ECO:0000256" key="1">
    <source>
        <dbReference type="SAM" id="MobiDB-lite"/>
    </source>
</evidence>
<feature type="compositionally biased region" description="Basic and acidic residues" evidence="1">
    <location>
        <begin position="136"/>
        <end position="146"/>
    </location>
</feature>
<feature type="compositionally biased region" description="Pro residues" evidence="1">
    <location>
        <begin position="657"/>
        <end position="666"/>
    </location>
</feature>
<dbReference type="RefSeq" id="XP_069228723.1">
    <property type="nucleotide sequence ID" value="XM_069374574.1"/>
</dbReference>
<feature type="compositionally biased region" description="Polar residues" evidence="1">
    <location>
        <begin position="35"/>
        <end position="48"/>
    </location>
</feature>
<comment type="caution">
    <text evidence="2">The sequence shown here is derived from an EMBL/GenBank/DDBJ whole genome shotgun (WGS) entry which is preliminary data.</text>
</comment>
<feature type="compositionally biased region" description="Polar residues" evidence="1">
    <location>
        <begin position="219"/>
        <end position="230"/>
    </location>
</feature>
<feature type="compositionally biased region" description="Basic and acidic residues" evidence="1">
    <location>
        <begin position="172"/>
        <end position="185"/>
    </location>
</feature>
<dbReference type="EMBL" id="JAAQHG020000018">
    <property type="protein sequence ID" value="KAL1585617.1"/>
    <property type="molecule type" value="Genomic_DNA"/>
</dbReference>
<dbReference type="GeneID" id="96007412"/>
<evidence type="ECO:0000313" key="3">
    <source>
        <dbReference type="Proteomes" id="UP000803884"/>
    </source>
</evidence>
<feature type="compositionally biased region" description="Polar residues" evidence="1">
    <location>
        <begin position="679"/>
        <end position="688"/>
    </location>
</feature>
<protein>
    <submittedName>
        <fullName evidence="2">Uncharacterized protein</fullName>
    </submittedName>
</protein>
<proteinExistence type="predicted"/>
<feature type="compositionally biased region" description="Polar residues" evidence="1">
    <location>
        <begin position="1"/>
        <end position="14"/>
    </location>
</feature>
<keyword evidence="3" id="KW-1185">Reference proteome</keyword>
<feature type="compositionally biased region" description="Polar residues" evidence="1">
    <location>
        <begin position="567"/>
        <end position="580"/>
    </location>
</feature>
<evidence type="ECO:0000313" key="2">
    <source>
        <dbReference type="EMBL" id="KAL1585617.1"/>
    </source>
</evidence>
<feature type="compositionally biased region" description="Low complexity" evidence="1">
    <location>
        <begin position="150"/>
        <end position="163"/>
    </location>
</feature>
<feature type="region of interest" description="Disordered" evidence="1">
    <location>
        <begin position="324"/>
        <end position="346"/>
    </location>
</feature>